<feature type="compositionally biased region" description="Low complexity" evidence="1">
    <location>
        <begin position="164"/>
        <end position="173"/>
    </location>
</feature>
<reference evidence="4 5" key="1">
    <citation type="submission" date="2018-04" db="EMBL/GenBank/DDBJ databases">
        <title>The genome of golden apple snail Pomacea canaliculata provides insight into stress tolerance and invasive adaptation.</title>
        <authorList>
            <person name="Liu C."/>
            <person name="Liu B."/>
            <person name="Ren Y."/>
            <person name="Zhang Y."/>
            <person name="Wang H."/>
            <person name="Li S."/>
            <person name="Jiang F."/>
            <person name="Yin L."/>
            <person name="Zhang G."/>
            <person name="Qian W."/>
            <person name="Fan W."/>
        </authorList>
    </citation>
    <scope>NUCLEOTIDE SEQUENCE [LARGE SCALE GENOMIC DNA]</scope>
    <source>
        <strain evidence="4">SZHN2017</strain>
        <tissue evidence="4">Muscle</tissue>
    </source>
</reference>
<keyword evidence="2" id="KW-1133">Transmembrane helix</keyword>
<feature type="region of interest" description="Disordered" evidence="1">
    <location>
        <begin position="254"/>
        <end position="289"/>
    </location>
</feature>
<protein>
    <recommendedName>
        <fullName evidence="6">ZP domain-containing protein</fullName>
    </recommendedName>
</protein>
<accession>A0A2T7P257</accession>
<evidence type="ECO:0000313" key="5">
    <source>
        <dbReference type="Proteomes" id="UP000245119"/>
    </source>
</evidence>
<keyword evidence="3" id="KW-0732">Signal</keyword>
<feature type="transmembrane region" description="Helical" evidence="2">
    <location>
        <begin position="227"/>
        <end position="249"/>
    </location>
</feature>
<evidence type="ECO:0000313" key="4">
    <source>
        <dbReference type="EMBL" id="PVD27494.1"/>
    </source>
</evidence>
<keyword evidence="2" id="KW-0472">Membrane</keyword>
<gene>
    <name evidence="4" type="ORF">C0Q70_12655</name>
</gene>
<keyword evidence="5" id="KW-1185">Reference proteome</keyword>
<sequence>MTRQRLRHVTYLWLLARLLCVQCDVTTGYLETRLVDQVTCTYHNESLIVLKLQDTATGTTVWYNTHSHACGSNFSFSGCSPSSDYVSVKAVITDLQSHPRGTRVLTCQAVLLQGQGVVTKHLGSVTVTRQDATSTGPDTTLTSGTQTLTTGSAVTAGPVDETNTSGTSGRSSSADQRFSDTPDTPDTPGDTTGSQGQHDTPDTRDTPGDATGSQGQHDTPDTSPLTVWMLGALSAGLVLLVALAALLAVKLNPTTPTLSAGSQRADRGAESPTDPASLTTAAAASTTPTSTTLWLTSRMSRVGVSILCPLRALSEHRNIRDAVRDEERERKYVHRNYVMIWSYPACILTVALTTRAPSPPSSASPSSELPGIHRHPSSLTPKVGAVGVQAGYLLPLPVVMET</sequence>
<dbReference type="AlphaFoldDB" id="A0A2T7P257"/>
<name>A0A2T7P257_POMCA</name>
<keyword evidence="2" id="KW-0812">Transmembrane</keyword>
<comment type="caution">
    <text evidence="4">The sequence shown here is derived from an EMBL/GenBank/DDBJ whole genome shotgun (WGS) entry which is preliminary data.</text>
</comment>
<dbReference type="Proteomes" id="UP000245119">
    <property type="component" value="Linkage Group LG7"/>
</dbReference>
<evidence type="ECO:0000256" key="1">
    <source>
        <dbReference type="SAM" id="MobiDB-lite"/>
    </source>
</evidence>
<evidence type="ECO:0000256" key="2">
    <source>
        <dbReference type="SAM" id="Phobius"/>
    </source>
</evidence>
<feature type="signal peptide" evidence="3">
    <location>
        <begin position="1"/>
        <end position="23"/>
    </location>
</feature>
<dbReference type="EMBL" id="PZQS01000007">
    <property type="protein sequence ID" value="PVD27494.1"/>
    <property type="molecule type" value="Genomic_DNA"/>
</dbReference>
<feature type="compositionally biased region" description="Low complexity" evidence="1">
    <location>
        <begin position="271"/>
        <end position="289"/>
    </location>
</feature>
<evidence type="ECO:0000256" key="3">
    <source>
        <dbReference type="SAM" id="SignalP"/>
    </source>
</evidence>
<feature type="compositionally biased region" description="Polar residues" evidence="1">
    <location>
        <begin position="211"/>
        <end position="222"/>
    </location>
</feature>
<feature type="compositionally biased region" description="Low complexity" evidence="1">
    <location>
        <begin position="133"/>
        <end position="152"/>
    </location>
</feature>
<feature type="compositionally biased region" description="Low complexity" evidence="1">
    <location>
        <begin position="181"/>
        <end position="193"/>
    </location>
</feature>
<feature type="region of interest" description="Disordered" evidence="1">
    <location>
        <begin position="356"/>
        <end position="380"/>
    </location>
</feature>
<feature type="region of interest" description="Disordered" evidence="1">
    <location>
        <begin position="127"/>
        <end position="222"/>
    </location>
</feature>
<evidence type="ECO:0008006" key="6">
    <source>
        <dbReference type="Google" id="ProtNLM"/>
    </source>
</evidence>
<proteinExistence type="predicted"/>
<feature type="chain" id="PRO_5015481277" description="ZP domain-containing protein" evidence="3">
    <location>
        <begin position="24"/>
        <end position="402"/>
    </location>
</feature>
<organism evidence="4 5">
    <name type="scientific">Pomacea canaliculata</name>
    <name type="common">Golden apple snail</name>
    <dbReference type="NCBI Taxonomy" id="400727"/>
    <lineage>
        <taxon>Eukaryota</taxon>
        <taxon>Metazoa</taxon>
        <taxon>Spiralia</taxon>
        <taxon>Lophotrochozoa</taxon>
        <taxon>Mollusca</taxon>
        <taxon>Gastropoda</taxon>
        <taxon>Caenogastropoda</taxon>
        <taxon>Architaenioglossa</taxon>
        <taxon>Ampullarioidea</taxon>
        <taxon>Ampullariidae</taxon>
        <taxon>Pomacea</taxon>
    </lineage>
</organism>